<evidence type="ECO:0000313" key="2">
    <source>
        <dbReference type="RefSeq" id="XP_029651291.1"/>
    </source>
</evidence>
<evidence type="ECO:0000313" key="3">
    <source>
        <dbReference type="RefSeq" id="XP_036369389.1"/>
    </source>
</evidence>
<dbReference type="RefSeq" id="XP_036369389.1">
    <property type="nucleotide sequence ID" value="XM_036513496.1"/>
</dbReference>
<name>A0A6P7TQS4_9MOLL</name>
<reference evidence="2 3" key="1">
    <citation type="submission" date="2025-08" db="UniProtKB">
        <authorList>
            <consortium name="RefSeq"/>
        </authorList>
    </citation>
    <scope>IDENTIFICATION</scope>
</reference>
<dbReference type="AlphaFoldDB" id="A0A6P7TQS4"/>
<organism evidence="1 2">
    <name type="scientific">Octopus sinensis</name>
    <name type="common">East Asian common octopus</name>
    <dbReference type="NCBI Taxonomy" id="2607531"/>
    <lineage>
        <taxon>Eukaryota</taxon>
        <taxon>Metazoa</taxon>
        <taxon>Spiralia</taxon>
        <taxon>Lophotrochozoa</taxon>
        <taxon>Mollusca</taxon>
        <taxon>Cephalopoda</taxon>
        <taxon>Coleoidea</taxon>
        <taxon>Octopodiformes</taxon>
        <taxon>Octopoda</taxon>
        <taxon>Incirrata</taxon>
        <taxon>Octopodidae</taxon>
        <taxon>Octopus</taxon>
    </lineage>
</organism>
<dbReference type="Proteomes" id="UP000515154">
    <property type="component" value="Linkage group LG25"/>
</dbReference>
<dbReference type="KEGG" id="osn:115224522"/>
<keyword evidence="1" id="KW-1185">Reference proteome</keyword>
<accession>A0A6P7TQS4</accession>
<proteinExistence type="predicted"/>
<gene>
    <name evidence="2 3" type="primary">LOC115224522</name>
</gene>
<evidence type="ECO:0000313" key="1">
    <source>
        <dbReference type="Proteomes" id="UP000515154"/>
    </source>
</evidence>
<dbReference type="RefSeq" id="XP_029651291.1">
    <property type="nucleotide sequence ID" value="XM_029795431.2"/>
</dbReference>
<sequence length="176" mass="20842">MSAERQFLSVSAKLPKEWQPRLYEWNPYHCSYPDVAQRGWRKWSADFPDWLSPRDTSHHVHWFNRKTNNIRRANYKAMNYQYERPFQPTSRLHDAFVSISGEVMPKETSVPMPTMQFFTGSSNLSLVNDVGFQKPRWGQFNPDHYGDPYQHLHLPPLKLGGKPYHRNEYISYTGAH</sequence>
<protein>
    <submittedName>
        <fullName evidence="2 3">Uncharacterized protein LOC115224522</fullName>
    </submittedName>
</protein>